<dbReference type="InterPro" id="IPR019734">
    <property type="entry name" value="TPR_rpt"/>
</dbReference>
<evidence type="ECO:0000313" key="3">
    <source>
        <dbReference type="Proteomes" id="UP000269154"/>
    </source>
</evidence>
<dbReference type="OrthoDB" id="515256at2"/>
<dbReference type="Proteomes" id="UP000269154">
    <property type="component" value="Unassembled WGS sequence"/>
</dbReference>
<sequence>MRYWRNYLGVIATALALSFPTFEGLHQGEKWKISPVFAQDISYSSSNNQSEIGRLLKEGEEHYQNEQYEQALAKFQQVLKLRRDKGDLLAEGRALFYVGATYEKLDEGEKAKDYYWEVVGVSEEMADQKNSTKTNSMLCTTPKGREKLEEDNIQIQCNLERDSGSVTLLFDEDDKKESE</sequence>
<dbReference type="EMBL" id="RCBY01000316">
    <property type="protein sequence ID" value="RQH24930.1"/>
    <property type="molecule type" value="Genomic_DNA"/>
</dbReference>
<dbReference type="InterPro" id="IPR011990">
    <property type="entry name" value="TPR-like_helical_dom_sf"/>
</dbReference>
<dbReference type="Gene3D" id="1.25.40.10">
    <property type="entry name" value="Tetratricopeptide repeat domain"/>
    <property type="match status" value="1"/>
</dbReference>
<dbReference type="SMART" id="SM00028">
    <property type="entry name" value="TPR"/>
    <property type="match status" value="2"/>
</dbReference>
<evidence type="ECO:0000313" key="2">
    <source>
        <dbReference type="EMBL" id="RQH24930.1"/>
    </source>
</evidence>
<gene>
    <name evidence="2" type="ORF">D5R40_29695</name>
</gene>
<keyword evidence="1" id="KW-0802">TPR repeat</keyword>
<proteinExistence type="predicted"/>
<comment type="caution">
    <text evidence="2">The sequence shown here is derived from an EMBL/GenBank/DDBJ whole genome shotgun (WGS) entry which is preliminary data.</text>
</comment>
<dbReference type="PROSITE" id="PS50005">
    <property type="entry name" value="TPR"/>
    <property type="match status" value="1"/>
</dbReference>
<name>A0A3N6P977_9CYAN</name>
<accession>A0A3N6P977</accession>
<feature type="repeat" description="TPR" evidence="1">
    <location>
        <begin position="52"/>
        <end position="85"/>
    </location>
</feature>
<dbReference type="RefSeq" id="WP_124155593.1">
    <property type="nucleotide sequence ID" value="NZ_CAWOLW010000242.1"/>
</dbReference>
<dbReference type="SUPFAM" id="SSF48452">
    <property type="entry name" value="TPR-like"/>
    <property type="match status" value="1"/>
</dbReference>
<keyword evidence="3" id="KW-1185">Reference proteome</keyword>
<evidence type="ECO:0000256" key="1">
    <source>
        <dbReference type="PROSITE-ProRule" id="PRU00339"/>
    </source>
</evidence>
<reference evidence="2 3" key="1">
    <citation type="journal article" date="2018" name="ACS Chem. Biol.">
        <title>Ketoreductase domain dysfunction expands chemodiversity: malyngamide biosynthesis in the cyanobacterium Okeania hirsuta.</title>
        <authorList>
            <person name="Moss N.A."/>
            <person name="Leao T."/>
            <person name="Rankin M."/>
            <person name="McCullough T.M."/>
            <person name="Qu P."/>
            <person name="Korobeynikov A."/>
            <person name="Smith J.L."/>
            <person name="Gerwick L."/>
            <person name="Gerwick W.H."/>
        </authorList>
    </citation>
    <scope>NUCLEOTIDE SEQUENCE [LARGE SCALE GENOMIC DNA]</scope>
    <source>
        <strain evidence="2 3">PAB10Feb10-1</strain>
    </source>
</reference>
<protein>
    <submittedName>
        <fullName evidence="2">Uncharacterized protein</fullName>
    </submittedName>
</protein>
<organism evidence="2 3">
    <name type="scientific">Okeania hirsuta</name>
    <dbReference type="NCBI Taxonomy" id="1458930"/>
    <lineage>
        <taxon>Bacteria</taxon>
        <taxon>Bacillati</taxon>
        <taxon>Cyanobacteriota</taxon>
        <taxon>Cyanophyceae</taxon>
        <taxon>Oscillatoriophycideae</taxon>
        <taxon>Oscillatoriales</taxon>
        <taxon>Microcoleaceae</taxon>
        <taxon>Okeania</taxon>
    </lineage>
</organism>
<dbReference type="AlphaFoldDB" id="A0A3N6P977"/>